<feature type="non-terminal residue" evidence="1">
    <location>
        <position position="1"/>
    </location>
</feature>
<reference evidence="1 2" key="1">
    <citation type="submission" date="2019-08" db="EMBL/GenBank/DDBJ databases">
        <authorList>
            <person name="Alioto T."/>
            <person name="Alioto T."/>
            <person name="Gomez Garrido J."/>
        </authorList>
    </citation>
    <scope>NUCLEOTIDE SEQUENCE [LARGE SCALE GENOMIC DNA]</scope>
</reference>
<protein>
    <submittedName>
        <fullName evidence="1">Uncharacterized protein</fullName>
    </submittedName>
</protein>
<dbReference type="AlphaFoldDB" id="A0A5E4MCV0"/>
<accession>A0A5E4MCV0</accession>
<organism evidence="1 2">
    <name type="scientific">Cinara cedri</name>
    <dbReference type="NCBI Taxonomy" id="506608"/>
    <lineage>
        <taxon>Eukaryota</taxon>
        <taxon>Metazoa</taxon>
        <taxon>Ecdysozoa</taxon>
        <taxon>Arthropoda</taxon>
        <taxon>Hexapoda</taxon>
        <taxon>Insecta</taxon>
        <taxon>Pterygota</taxon>
        <taxon>Neoptera</taxon>
        <taxon>Paraneoptera</taxon>
        <taxon>Hemiptera</taxon>
        <taxon>Sternorrhyncha</taxon>
        <taxon>Aphidomorpha</taxon>
        <taxon>Aphidoidea</taxon>
        <taxon>Aphididae</taxon>
        <taxon>Lachninae</taxon>
        <taxon>Cinara</taxon>
    </lineage>
</organism>
<gene>
    <name evidence="1" type="ORF">CINCED_3A024363</name>
</gene>
<evidence type="ECO:0000313" key="2">
    <source>
        <dbReference type="Proteomes" id="UP000325440"/>
    </source>
</evidence>
<keyword evidence="2" id="KW-1185">Reference proteome</keyword>
<sequence>ASIIVNNFFYWQSYVLIAPLPCDRVNLAMHRLPHIYYHQSLVSVMTDFENACVNEIGYDFPNIQHKDSFFTFRSKSSFNLEMYLKSEKEPKCVNIKLINVLLD</sequence>
<name>A0A5E4MCV0_9HEMI</name>
<dbReference type="Proteomes" id="UP000325440">
    <property type="component" value="Unassembled WGS sequence"/>
</dbReference>
<dbReference type="EMBL" id="CABPRJ010000504">
    <property type="protein sequence ID" value="VVC30085.1"/>
    <property type="molecule type" value="Genomic_DNA"/>
</dbReference>
<proteinExistence type="predicted"/>
<evidence type="ECO:0000313" key="1">
    <source>
        <dbReference type="EMBL" id="VVC30085.1"/>
    </source>
</evidence>